<reference evidence="1" key="1">
    <citation type="submission" date="2021-04" db="EMBL/GenBank/DDBJ databases">
        <title>The complete genome sequence of Caulobacter sp. S6.</title>
        <authorList>
            <person name="Tang Y."/>
            <person name="Ouyang W."/>
            <person name="Liu Q."/>
            <person name="Huang B."/>
            <person name="Guo Z."/>
            <person name="Lei P."/>
        </authorList>
    </citation>
    <scope>NUCLEOTIDE SEQUENCE</scope>
    <source>
        <strain evidence="1">S6</strain>
    </source>
</reference>
<evidence type="ECO:0000313" key="2">
    <source>
        <dbReference type="Proteomes" id="UP000676409"/>
    </source>
</evidence>
<dbReference type="EMBL" id="CP073078">
    <property type="protein sequence ID" value="QUD87794.1"/>
    <property type="molecule type" value="Genomic_DNA"/>
</dbReference>
<dbReference type="Proteomes" id="UP000676409">
    <property type="component" value="Chromosome"/>
</dbReference>
<dbReference type="RefSeq" id="WP_211937844.1">
    <property type="nucleotide sequence ID" value="NZ_CP073078.1"/>
</dbReference>
<keyword evidence="2" id="KW-1185">Reference proteome</keyword>
<organism evidence="1 2">
    <name type="scientific">Phenylobacterium montanum</name>
    <dbReference type="NCBI Taxonomy" id="2823693"/>
    <lineage>
        <taxon>Bacteria</taxon>
        <taxon>Pseudomonadati</taxon>
        <taxon>Pseudomonadota</taxon>
        <taxon>Alphaproteobacteria</taxon>
        <taxon>Caulobacterales</taxon>
        <taxon>Caulobacteraceae</taxon>
        <taxon>Phenylobacterium</taxon>
    </lineage>
</organism>
<dbReference type="GO" id="GO:0010411">
    <property type="term" value="P:xyloglucan metabolic process"/>
    <property type="evidence" value="ECO:0007669"/>
    <property type="project" value="TreeGrafter"/>
</dbReference>
<protein>
    <submittedName>
        <fullName evidence="1">Glycosyl hydrolase</fullName>
    </submittedName>
</protein>
<proteinExistence type="predicted"/>
<sequence length="374" mass="40923">MASATQLLIGTRKGAWIFKSDADRRSWSIDGPHFLGSVINHLVLDPRDGRTLLMAAKTGHLGPTIFRSTDGGKTWAEAVRPPAFPKAADPASGRAVDHSFWLEPGHASEPGVWWAGTSPPGLFVSEDGGATWDSVSGFNDHPMYDKWVPEGAGTPDGALLNQIVIDPRDAAHMYIATSTGGVFESRDRARTWGPLNRGVEANFMPDPYPEYGQDAHYIALSPPKLDRIWQQNHCGIYRLDRPGETWERIGKAMPSEVGDIGFTIIPHPRDPDTAWVFPMDGTDVWPRTSPGGAPAVYRTRDAGASWERQDSGFPREQAWFTVKRQAFCADGHDPLGLYLGATNGEVWMSDDEGGGWRRVAAHLPEIYSVVAAPA</sequence>
<dbReference type="PANTHER" id="PTHR43739">
    <property type="entry name" value="XYLOGLUCANASE (EUROFUNG)"/>
    <property type="match status" value="1"/>
</dbReference>
<dbReference type="InterPro" id="IPR015943">
    <property type="entry name" value="WD40/YVTN_repeat-like_dom_sf"/>
</dbReference>
<dbReference type="InterPro" id="IPR052025">
    <property type="entry name" value="Xyloglucanase_GH74"/>
</dbReference>
<name>A0A975IUR2_9CAUL</name>
<accession>A0A975IUR2</accession>
<dbReference type="PANTHER" id="PTHR43739:SF5">
    <property type="entry name" value="EXO-ALPHA-SIALIDASE"/>
    <property type="match status" value="1"/>
</dbReference>
<dbReference type="AlphaFoldDB" id="A0A975IUR2"/>
<dbReference type="GO" id="GO:0016787">
    <property type="term" value="F:hydrolase activity"/>
    <property type="evidence" value="ECO:0007669"/>
    <property type="project" value="UniProtKB-KW"/>
</dbReference>
<gene>
    <name evidence="1" type="ORF">KCG34_22560</name>
</gene>
<keyword evidence="1" id="KW-0378">Hydrolase</keyword>
<evidence type="ECO:0000313" key="1">
    <source>
        <dbReference type="EMBL" id="QUD87794.1"/>
    </source>
</evidence>
<dbReference type="SUPFAM" id="SSF110296">
    <property type="entry name" value="Oligoxyloglucan reducing end-specific cellobiohydrolase"/>
    <property type="match status" value="1"/>
</dbReference>
<dbReference type="CDD" id="cd15482">
    <property type="entry name" value="Sialidase_non-viral"/>
    <property type="match status" value="1"/>
</dbReference>
<dbReference type="Gene3D" id="2.130.10.10">
    <property type="entry name" value="YVTN repeat-like/Quinoprotein amine dehydrogenase"/>
    <property type="match status" value="1"/>
</dbReference>
<dbReference type="KEGG" id="caul:KCG34_22560"/>